<feature type="region of interest" description="Disordered" evidence="1">
    <location>
        <begin position="637"/>
        <end position="671"/>
    </location>
</feature>
<keyword evidence="3" id="KW-1185">Reference proteome</keyword>
<dbReference type="AlphaFoldDB" id="A0A0C3QWJ4"/>
<dbReference type="EMBL" id="KN822944">
    <property type="protein sequence ID" value="KIO34211.1"/>
    <property type="molecule type" value="Genomic_DNA"/>
</dbReference>
<evidence type="ECO:0000313" key="3">
    <source>
        <dbReference type="Proteomes" id="UP000054248"/>
    </source>
</evidence>
<evidence type="ECO:0000313" key="2">
    <source>
        <dbReference type="EMBL" id="KIO34211.1"/>
    </source>
</evidence>
<feature type="compositionally biased region" description="Low complexity" evidence="1">
    <location>
        <begin position="609"/>
        <end position="620"/>
    </location>
</feature>
<reference evidence="2 3" key="1">
    <citation type="submission" date="2014-04" db="EMBL/GenBank/DDBJ databases">
        <authorList>
            <consortium name="DOE Joint Genome Institute"/>
            <person name="Kuo A."/>
            <person name="Girlanda M."/>
            <person name="Perotto S."/>
            <person name="Kohler A."/>
            <person name="Nagy L.G."/>
            <person name="Floudas D."/>
            <person name="Copeland A."/>
            <person name="Barry K.W."/>
            <person name="Cichocki N."/>
            <person name="Veneault-Fourrey C."/>
            <person name="LaButti K."/>
            <person name="Lindquist E.A."/>
            <person name="Lipzen A."/>
            <person name="Lundell T."/>
            <person name="Morin E."/>
            <person name="Murat C."/>
            <person name="Sun H."/>
            <person name="Tunlid A."/>
            <person name="Henrissat B."/>
            <person name="Grigoriev I.V."/>
            <person name="Hibbett D.S."/>
            <person name="Martin F."/>
            <person name="Nordberg H.P."/>
            <person name="Cantor M.N."/>
            <person name="Hua S.X."/>
        </authorList>
    </citation>
    <scope>NUCLEOTIDE SEQUENCE [LARGE SCALE GENOMIC DNA]</scope>
    <source>
        <strain evidence="2 3">MUT 4182</strain>
    </source>
</reference>
<feature type="region of interest" description="Disordered" evidence="1">
    <location>
        <begin position="603"/>
        <end position="625"/>
    </location>
</feature>
<dbReference type="OrthoDB" id="3218649at2759"/>
<feature type="region of interest" description="Disordered" evidence="1">
    <location>
        <begin position="222"/>
        <end position="241"/>
    </location>
</feature>
<accession>A0A0C3QWJ4</accession>
<feature type="region of interest" description="Disordered" evidence="1">
    <location>
        <begin position="1"/>
        <end position="86"/>
    </location>
</feature>
<organism evidence="2 3">
    <name type="scientific">Tulasnella calospora MUT 4182</name>
    <dbReference type="NCBI Taxonomy" id="1051891"/>
    <lineage>
        <taxon>Eukaryota</taxon>
        <taxon>Fungi</taxon>
        <taxon>Dikarya</taxon>
        <taxon>Basidiomycota</taxon>
        <taxon>Agaricomycotina</taxon>
        <taxon>Agaricomycetes</taxon>
        <taxon>Cantharellales</taxon>
        <taxon>Tulasnellaceae</taxon>
        <taxon>Tulasnella</taxon>
    </lineage>
</organism>
<feature type="compositionally biased region" description="Basic residues" evidence="1">
    <location>
        <begin position="227"/>
        <end position="238"/>
    </location>
</feature>
<dbReference type="Proteomes" id="UP000054248">
    <property type="component" value="Unassembled WGS sequence"/>
</dbReference>
<proteinExistence type="predicted"/>
<protein>
    <recommendedName>
        <fullName evidence="4">F-box domain-containing protein</fullName>
    </recommendedName>
</protein>
<evidence type="ECO:0008006" key="4">
    <source>
        <dbReference type="Google" id="ProtNLM"/>
    </source>
</evidence>
<name>A0A0C3QWJ4_9AGAM</name>
<feature type="compositionally biased region" description="Acidic residues" evidence="1">
    <location>
        <begin position="74"/>
        <end position="85"/>
    </location>
</feature>
<feature type="compositionally biased region" description="Polar residues" evidence="1">
    <location>
        <begin position="656"/>
        <end position="669"/>
    </location>
</feature>
<gene>
    <name evidence="2" type="ORF">M407DRAFT_3641</name>
</gene>
<dbReference type="HOGENOM" id="CLU_375611_0_0_1"/>
<evidence type="ECO:0000256" key="1">
    <source>
        <dbReference type="SAM" id="MobiDB-lite"/>
    </source>
</evidence>
<reference evidence="3" key="2">
    <citation type="submission" date="2015-01" db="EMBL/GenBank/DDBJ databases">
        <title>Evolutionary Origins and Diversification of the Mycorrhizal Mutualists.</title>
        <authorList>
            <consortium name="DOE Joint Genome Institute"/>
            <consortium name="Mycorrhizal Genomics Consortium"/>
            <person name="Kohler A."/>
            <person name="Kuo A."/>
            <person name="Nagy L.G."/>
            <person name="Floudas D."/>
            <person name="Copeland A."/>
            <person name="Barry K.W."/>
            <person name="Cichocki N."/>
            <person name="Veneault-Fourrey C."/>
            <person name="LaButti K."/>
            <person name="Lindquist E.A."/>
            <person name="Lipzen A."/>
            <person name="Lundell T."/>
            <person name="Morin E."/>
            <person name="Murat C."/>
            <person name="Riley R."/>
            <person name="Ohm R."/>
            <person name="Sun H."/>
            <person name="Tunlid A."/>
            <person name="Henrissat B."/>
            <person name="Grigoriev I.V."/>
            <person name="Hibbett D.S."/>
            <person name="Martin F."/>
        </authorList>
    </citation>
    <scope>NUCLEOTIDE SEQUENCE [LARGE SCALE GENOMIC DNA]</scope>
    <source>
        <strain evidence="3">MUT 4182</strain>
    </source>
</reference>
<sequence length="739" mass="81979">MDFAHGATTAVGKGLLTFPVHPGPQQRPLSDKAASRVSDPSYTNKRKLRRQKPSGSPTAGERQTLPWKSPENARDDDDDDDDDDVPENRQARIVYGALQIMANEWGPKGLQQSNPGYCLGRKSNKLGERYSEARPFSHILSFCRQEWDVRVLRTAIPHTEGHTEKRIRDFKYISSPSSISLPPRIPHLPLSLLHSSTPPAFALKTELLEHGRGSFIQGKLATTRTPPKAHPRPPKNQRTRYWPDCRRRADPSRLNYVITPFFPFRKVSQASEVICEILERVFSFLTVSNYDEVNNAQLVVVSRVNRHWNQVARRLLYRQITLTSVRQLSLLVRTVDQVPSVGSQIVRLSVPQQLRADPARTHNAAGIRLSPEQLERERLQAQRAATTTLLHLLSKVTSLDSLTIHAKSVMLLVHSAEGSIKPPPLHNLATVRKLNLIGLHDARWLFLLKYATQVTEFRGTPAWHSPSDDPVLPFAKWELNSLALTDGVRLSLAHFQQLVSPASAAPSAPRRLRSLELVNVPSIFTSPQFQPLLLSLSHSLESLTISSSNSDELAQITQTLTSALPSMPLLNHLSTNAYRLRVLSPALHSLQISLAQTPSSFYPTHHYRSSTPSSPLSSPKEPSHPIGTIYDTISGILDSISPPPPSPSKSSSSSSAALSRPQTASSPRTTLKKLTIIDAPMEDYLHFHLVGSDDWGDMTEAGRQNRLWMRAGQMGVLTVVEKAVQNDSSGRSSMGSSST</sequence>